<organism evidence="2 3">
    <name type="scientific">Phialocephala subalpina</name>
    <dbReference type="NCBI Taxonomy" id="576137"/>
    <lineage>
        <taxon>Eukaryota</taxon>
        <taxon>Fungi</taxon>
        <taxon>Dikarya</taxon>
        <taxon>Ascomycota</taxon>
        <taxon>Pezizomycotina</taxon>
        <taxon>Leotiomycetes</taxon>
        <taxon>Helotiales</taxon>
        <taxon>Mollisiaceae</taxon>
        <taxon>Phialocephala</taxon>
        <taxon>Phialocephala fortinii species complex</taxon>
    </lineage>
</organism>
<dbReference type="EMBL" id="FJOG01000062">
    <property type="protein sequence ID" value="CZR68935.1"/>
    <property type="molecule type" value="Genomic_DNA"/>
</dbReference>
<protein>
    <recommendedName>
        <fullName evidence="1">DUF7730 domain-containing protein</fullName>
    </recommendedName>
</protein>
<keyword evidence="3" id="KW-1185">Reference proteome</keyword>
<proteinExistence type="predicted"/>
<dbReference type="AlphaFoldDB" id="A0A1L7XVD6"/>
<dbReference type="PANTHER" id="PTHR38790">
    <property type="entry name" value="2EXR DOMAIN-CONTAINING PROTEIN-RELATED"/>
    <property type="match status" value="1"/>
</dbReference>
<evidence type="ECO:0000259" key="1">
    <source>
        <dbReference type="Pfam" id="PF24864"/>
    </source>
</evidence>
<dbReference type="Proteomes" id="UP000184330">
    <property type="component" value="Unassembled WGS sequence"/>
</dbReference>
<feature type="domain" description="DUF7730" evidence="1">
    <location>
        <begin position="63"/>
        <end position="243"/>
    </location>
</feature>
<accession>A0A1L7XVD6</accession>
<dbReference type="Pfam" id="PF24864">
    <property type="entry name" value="DUF7730"/>
    <property type="match status" value="1"/>
</dbReference>
<gene>
    <name evidence="2" type="ORF">PAC_18836</name>
</gene>
<sequence length="262" mass="30925">MRNFVSHQWSKLKKKSNRLRSPTLEAHEAGDLILERPKLREKALSIEFCAELDRRMESPAAHWTSTLLFLPLEIRKQILEDCLCGNVLYLNVSEAGGRIKQIVHMKPNEQTRNCFTLAIPLTCHQLYLETVNIIYSGNRFRLSMARTVLALPQKLLPQRINMIRDLWFQWHVSEAPLQDSLEYKEWRRVWQIIASLEGLQSLLIQIFPFFIWAEEWRAEEKWLLEDARLIARPEKFNLELAWFQGEFPIQLPCVVSRISNDD</sequence>
<dbReference type="STRING" id="576137.A0A1L7XVD6"/>
<reference evidence="2 3" key="1">
    <citation type="submission" date="2016-03" db="EMBL/GenBank/DDBJ databases">
        <authorList>
            <person name="Ploux O."/>
        </authorList>
    </citation>
    <scope>NUCLEOTIDE SEQUENCE [LARGE SCALE GENOMIC DNA]</scope>
    <source>
        <strain evidence="2 3">UAMH 11012</strain>
    </source>
</reference>
<dbReference type="PANTHER" id="PTHR38790:SF9">
    <property type="entry name" value="F-BOX DOMAIN-CONTAINING PROTEIN"/>
    <property type="match status" value="1"/>
</dbReference>
<dbReference type="OrthoDB" id="4757095at2759"/>
<dbReference type="InterPro" id="IPR056632">
    <property type="entry name" value="DUF7730"/>
</dbReference>
<evidence type="ECO:0000313" key="3">
    <source>
        <dbReference type="Proteomes" id="UP000184330"/>
    </source>
</evidence>
<name>A0A1L7XVD6_9HELO</name>
<evidence type="ECO:0000313" key="2">
    <source>
        <dbReference type="EMBL" id="CZR68935.1"/>
    </source>
</evidence>